<protein>
    <submittedName>
        <fullName evidence="2">Uncharacterized protein</fullName>
    </submittedName>
</protein>
<proteinExistence type="predicted"/>
<feature type="transmembrane region" description="Helical" evidence="1">
    <location>
        <begin position="6"/>
        <end position="29"/>
    </location>
</feature>
<keyword evidence="1" id="KW-1133">Transmembrane helix</keyword>
<reference evidence="2" key="1">
    <citation type="submission" date="2022-09" db="EMBL/GenBank/DDBJ databases">
        <title>Actin cytoskeleton and complex cell architecture in an #Asgard archaeon.</title>
        <authorList>
            <person name="Ponce Toledo R.I."/>
            <person name="Schleper C."/>
            <person name="Rodrigues Oliveira T."/>
            <person name="Wollweber F."/>
            <person name="Xu J."/>
            <person name="Rittmann S."/>
            <person name="Klingl A."/>
            <person name="Pilhofer M."/>
        </authorList>
    </citation>
    <scope>NUCLEOTIDE SEQUENCE</scope>
    <source>
        <strain evidence="2">B-35</strain>
    </source>
</reference>
<keyword evidence="1" id="KW-0812">Transmembrane</keyword>
<feature type="transmembrane region" description="Helical" evidence="1">
    <location>
        <begin position="41"/>
        <end position="60"/>
    </location>
</feature>
<gene>
    <name evidence="2" type="ORF">NEF87_001514</name>
</gene>
<evidence type="ECO:0000313" key="2">
    <source>
        <dbReference type="EMBL" id="UYP45229.1"/>
    </source>
</evidence>
<keyword evidence="3" id="KW-1185">Reference proteome</keyword>
<feature type="transmembrane region" description="Helical" evidence="1">
    <location>
        <begin position="66"/>
        <end position="87"/>
    </location>
</feature>
<name>A0ABY6HRM7_9ARCH</name>
<dbReference type="EMBL" id="CP104013">
    <property type="protein sequence ID" value="UYP45229.1"/>
    <property type="molecule type" value="Genomic_DNA"/>
</dbReference>
<evidence type="ECO:0000313" key="3">
    <source>
        <dbReference type="Proteomes" id="UP001208689"/>
    </source>
</evidence>
<sequence>MFPLVGLILVDNIELYEIGTFSVYISLFCYVQKDSKSDNKFFSVIIQLFCLFVHLTFVIIFRLENFYNLIVFPNIGVAFSLSLYKYIRFFKQTKKKNQNLIDHKNISDEIEKLIEKYKFILKDYNFEQVNLIKLILKENSEKWYQYSENIQEMYLKSLLQKKIIADV</sequence>
<dbReference type="Proteomes" id="UP001208689">
    <property type="component" value="Chromosome"/>
</dbReference>
<evidence type="ECO:0000256" key="1">
    <source>
        <dbReference type="SAM" id="Phobius"/>
    </source>
</evidence>
<keyword evidence="1" id="KW-0472">Membrane</keyword>
<accession>A0ABY6HRM7</accession>
<organism evidence="2 3">
    <name type="scientific">Candidatus Lokiarchaeum ossiferum</name>
    <dbReference type="NCBI Taxonomy" id="2951803"/>
    <lineage>
        <taxon>Archaea</taxon>
        <taxon>Promethearchaeati</taxon>
        <taxon>Promethearchaeota</taxon>
        <taxon>Promethearchaeia</taxon>
        <taxon>Promethearchaeales</taxon>
        <taxon>Promethearchaeaceae</taxon>
        <taxon>Candidatus Lokiarchaeum</taxon>
    </lineage>
</organism>